<dbReference type="PROSITE" id="PS50850">
    <property type="entry name" value="MFS"/>
    <property type="match status" value="1"/>
</dbReference>
<dbReference type="Gene3D" id="1.20.1250.20">
    <property type="entry name" value="MFS general substrate transporter like domains"/>
    <property type="match status" value="1"/>
</dbReference>
<accession>A0A813G6S7</accession>
<evidence type="ECO:0000313" key="9">
    <source>
        <dbReference type="Proteomes" id="UP000654075"/>
    </source>
</evidence>
<feature type="transmembrane region" description="Helical" evidence="6">
    <location>
        <begin position="126"/>
        <end position="143"/>
    </location>
</feature>
<feature type="transmembrane region" description="Helical" evidence="6">
    <location>
        <begin position="376"/>
        <end position="395"/>
    </location>
</feature>
<dbReference type="AlphaFoldDB" id="A0A813G6S7"/>
<feature type="transmembrane region" description="Helical" evidence="6">
    <location>
        <begin position="49"/>
        <end position="70"/>
    </location>
</feature>
<evidence type="ECO:0000259" key="7">
    <source>
        <dbReference type="PROSITE" id="PS50850"/>
    </source>
</evidence>
<evidence type="ECO:0000256" key="3">
    <source>
        <dbReference type="ARBA" id="ARBA00022692"/>
    </source>
</evidence>
<dbReference type="Pfam" id="PF07690">
    <property type="entry name" value="MFS_1"/>
    <property type="match status" value="2"/>
</dbReference>
<proteinExistence type="predicted"/>
<feature type="transmembrane region" description="Helical" evidence="6">
    <location>
        <begin position="285"/>
        <end position="302"/>
    </location>
</feature>
<dbReference type="PANTHER" id="PTHR23504">
    <property type="entry name" value="MAJOR FACILITATOR SUPERFAMILY DOMAIN-CONTAINING PROTEIN 10"/>
    <property type="match status" value="1"/>
</dbReference>
<evidence type="ECO:0000313" key="8">
    <source>
        <dbReference type="EMBL" id="CAE8621992.1"/>
    </source>
</evidence>
<comment type="caution">
    <text evidence="8">The sequence shown here is derived from an EMBL/GenBank/DDBJ whole genome shotgun (WGS) entry which is preliminary data.</text>
</comment>
<feature type="transmembrane region" description="Helical" evidence="6">
    <location>
        <begin position="494"/>
        <end position="514"/>
    </location>
</feature>
<dbReference type="Proteomes" id="UP000654075">
    <property type="component" value="Unassembled WGS sequence"/>
</dbReference>
<dbReference type="OrthoDB" id="10262656at2759"/>
<feature type="transmembrane region" description="Helical" evidence="6">
    <location>
        <begin position="469"/>
        <end position="488"/>
    </location>
</feature>
<name>A0A813G6S7_POLGL</name>
<feature type="transmembrane region" description="Helical" evidence="6">
    <location>
        <begin position="191"/>
        <end position="212"/>
    </location>
</feature>
<evidence type="ECO:0000256" key="6">
    <source>
        <dbReference type="SAM" id="Phobius"/>
    </source>
</evidence>
<dbReference type="InterPro" id="IPR036259">
    <property type="entry name" value="MFS_trans_sf"/>
</dbReference>
<evidence type="ECO:0000256" key="2">
    <source>
        <dbReference type="ARBA" id="ARBA00022448"/>
    </source>
</evidence>
<protein>
    <recommendedName>
        <fullName evidence="7">Major facilitator superfamily (MFS) profile domain-containing protein</fullName>
    </recommendedName>
</protein>
<dbReference type="EMBL" id="CAJNNV010027865">
    <property type="protein sequence ID" value="CAE8621992.1"/>
    <property type="molecule type" value="Genomic_DNA"/>
</dbReference>
<keyword evidence="9" id="KW-1185">Reference proteome</keyword>
<feature type="transmembrane region" description="Helical" evidence="6">
    <location>
        <begin position="430"/>
        <end position="457"/>
    </location>
</feature>
<dbReference type="PANTHER" id="PTHR23504:SF15">
    <property type="entry name" value="MAJOR FACILITATOR SUPERFAMILY (MFS) PROFILE DOMAIN-CONTAINING PROTEIN"/>
    <property type="match status" value="1"/>
</dbReference>
<dbReference type="PRINTS" id="PR01035">
    <property type="entry name" value="TCRTETA"/>
</dbReference>
<feature type="transmembrane region" description="Helical" evidence="6">
    <location>
        <begin position="163"/>
        <end position="182"/>
    </location>
</feature>
<evidence type="ECO:0000256" key="5">
    <source>
        <dbReference type="ARBA" id="ARBA00023136"/>
    </source>
</evidence>
<keyword evidence="3 6" id="KW-0812">Transmembrane</keyword>
<feature type="domain" description="Major facilitator superfamily (MFS) profile" evidence="7">
    <location>
        <begin position="125"/>
        <end position="515"/>
    </location>
</feature>
<feature type="transmembrane region" description="Helical" evidence="6">
    <location>
        <begin position="260"/>
        <end position="279"/>
    </location>
</feature>
<organism evidence="8 9">
    <name type="scientific">Polarella glacialis</name>
    <name type="common">Dinoflagellate</name>
    <dbReference type="NCBI Taxonomy" id="89957"/>
    <lineage>
        <taxon>Eukaryota</taxon>
        <taxon>Sar</taxon>
        <taxon>Alveolata</taxon>
        <taxon>Dinophyceae</taxon>
        <taxon>Suessiales</taxon>
        <taxon>Suessiaceae</taxon>
        <taxon>Polarella</taxon>
    </lineage>
</organism>
<evidence type="ECO:0000256" key="4">
    <source>
        <dbReference type="ARBA" id="ARBA00022989"/>
    </source>
</evidence>
<keyword evidence="4 6" id="KW-1133">Transmembrane helix</keyword>
<feature type="transmembrane region" description="Helical" evidence="6">
    <location>
        <begin position="218"/>
        <end position="240"/>
    </location>
</feature>
<gene>
    <name evidence="8" type="ORF">PGLA1383_LOCUS39509</name>
</gene>
<evidence type="ECO:0000256" key="1">
    <source>
        <dbReference type="ARBA" id="ARBA00004141"/>
    </source>
</evidence>
<feature type="transmembrane region" description="Helical" evidence="6">
    <location>
        <begin position="402"/>
        <end position="424"/>
    </location>
</feature>
<dbReference type="InterPro" id="IPR020846">
    <property type="entry name" value="MFS_dom"/>
</dbReference>
<comment type="subcellular location">
    <subcellularLocation>
        <location evidence="1">Membrane</location>
        <topology evidence="1">Multi-pass membrane protein</topology>
    </subcellularLocation>
</comment>
<dbReference type="SUPFAM" id="SSF103473">
    <property type="entry name" value="MFS general substrate transporter"/>
    <property type="match status" value="1"/>
</dbReference>
<dbReference type="InterPro" id="IPR011701">
    <property type="entry name" value="MFS"/>
</dbReference>
<keyword evidence="2" id="KW-0813">Transport</keyword>
<feature type="transmembrane region" description="Helical" evidence="6">
    <location>
        <begin position="339"/>
        <end position="364"/>
    </location>
</feature>
<dbReference type="OMA" id="LNTHIGW"/>
<dbReference type="InterPro" id="IPR001958">
    <property type="entry name" value="Tet-R_TetA/multi-R_MdtG-like"/>
</dbReference>
<dbReference type="GO" id="GO:0016020">
    <property type="term" value="C:membrane"/>
    <property type="evidence" value="ECO:0007669"/>
    <property type="project" value="UniProtKB-SubCell"/>
</dbReference>
<reference evidence="8" key="1">
    <citation type="submission" date="2021-02" db="EMBL/GenBank/DDBJ databases">
        <authorList>
            <person name="Dougan E. K."/>
            <person name="Rhodes N."/>
            <person name="Thang M."/>
            <person name="Chan C."/>
        </authorList>
    </citation>
    <scope>NUCLEOTIDE SEQUENCE</scope>
</reference>
<keyword evidence="5 6" id="KW-0472">Membrane</keyword>
<sequence length="520" mass="54528">MGAKVMSGHLPAGSCSWWHWEPKASCAPQVPGLRASPASASRPFAGGPVSASAAATSATFAAAFLGGHLVRGRPRRKRTRALLRPWLRFWSRALPEEGRETALRAAAVETGLIAEEEPLRVSQRSVLFLLATSGLSLLGFTMPSPILPELRQRFSLAGSEVGLVNSAFALGMMFAVMVLPVLSDRRGRKPVLAIAMACTSVGFLSQGLAIHLGMNLRFFLLARFATGLFAGCNPIFKAYLADVVPAARLPQFMVYREASATLAFVVGPALGGTLCMAYGPAAPLVATAVAHLVGAVLAATQVDESISVRRRGADAEANLWKETGGPGGADAEERTNWPVVAAVFVMSVLYVLGQSCFANFAPLLLSDRFGASARDIGLFSTQVASIALAFQILAYKPVVKRLGLEMTGVLGALCICGGLAGMGFKASSYWIPAALYAVGSGTFPATIPTLLAGAVPTARRGFALGMDSIANNLCRVLAPLCLGLLYARDSSLCFAAGSAAMLGVVGVFFVLRLGRYQNSR</sequence>
<dbReference type="GO" id="GO:0022857">
    <property type="term" value="F:transmembrane transporter activity"/>
    <property type="evidence" value="ECO:0007669"/>
    <property type="project" value="InterPro"/>
</dbReference>